<dbReference type="PANTHER" id="PTHR43798">
    <property type="entry name" value="MONOACYLGLYCEROL LIPASE"/>
    <property type="match status" value="1"/>
</dbReference>
<keyword evidence="4" id="KW-1185">Reference proteome</keyword>
<name>A0ABY2III5_9MICO</name>
<evidence type="ECO:0000313" key="4">
    <source>
        <dbReference type="Proteomes" id="UP000297604"/>
    </source>
</evidence>
<dbReference type="SUPFAM" id="SSF53474">
    <property type="entry name" value="alpha/beta-Hydrolases"/>
    <property type="match status" value="1"/>
</dbReference>
<gene>
    <name evidence="3" type="ORF">E3O46_17240</name>
</gene>
<accession>A0ABY2III5</accession>
<reference evidence="3 4" key="1">
    <citation type="submission" date="2019-03" db="EMBL/GenBank/DDBJ databases">
        <title>Genomics of glacier-inhabiting Cryobacterium strains.</title>
        <authorList>
            <person name="Liu Q."/>
            <person name="Xin Y.-H."/>
        </authorList>
    </citation>
    <scope>NUCLEOTIDE SEQUENCE [LARGE SCALE GENOMIC DNA]</scope>
    <source>
        <strain evidence="3 4">MDB1-5</strain>
    </source>
</reference>
<sequence>MRQCHVTDRPQAEPRALQHQRRAKDPRLPSRGLDRRNNLNRPGRTSQMNSRSPHSTGRCEVTFDSTVGGSGENGFMKIVLVPPLLCSPLAYAPVIDTVWSHGQVTLADTRHDDTISAMAERILLENAGEFALLGTSMGGYVALEVVRQAPDRVTALALVSTSARADTTEQVKARSSQSALVEDGHFDALVNAAFPGVVAANNESDQALLATWRAMTAPVGPGAFLRQQRAVVQRADLRSMLPSITCPTVIIHGAADRLIPLDAAEETAAAMPAATFTIIEGAGHFLFHERPAAARDAVGTWLESAE</sequence>
<dbReference type="InterPro" id="IPR029058">
    <property type="entry name" value="AB_hydrolase_fold"/>
</dbReference>
<feature type="compositionally biased region" description="Basic and acidic residues" evidence="1">
    <location>
        <begin position="1"/>
        <end position="12"/>
    </location>
</feature>
<evidence type="ECO:0000259" key="2">
    <source>
        <dbReference type="Pfam" id="PF00561"/>
    </source>
</evidence>
<protein>
    <submittedName>
        <fullName evidence="3">Alpha/beta hydrolase</fullName>
    </submittedName>
</protein>
<dbReference type="GO" id="GO:0016787">
    <property type="term" value="F:hydrolase activity"/>
    <property type="evidence" value="ECO:0007669"/>
    <property type="project" value="UniProtKB-KW"/>
</dbReference>
<dbReference type="Proteomes" id="UP000297604">
    <property type="component" value="Unassembled WGS sequence"/>
</dbReference>
<proteinExistence type="predicted"/>
<dbReference type="EMBL" id="SOFS01000044">
    <property type="protein sequence ID" value="TFC16886.1"/>
    <property type="molecule type" value="Genomic_DNA"/>
</dbReference>
<comment type="caution">
    <text evidence="3">The sequence shown here is derived from an EMBL/GenBank/DDBJ whole genome shotgun (WGS) entry which is preliminary data.</text>
</comment>
<dbReference type="PANTHER" id="PTHR43798:SF29">
    <property type="entry name" value="AB HYDROLASE-1 DOMAIN-CONTAINING PROTEIN"/>
    <property type="match status" value="1"/>
</dbReference>
<dbReference type="InterPro" id="IPR000073">
    <property type="entry name" value="AB_hydrolase_1"/>
</dbReference>
<feature type="compositionally biased region" description="Polar residues" evidence="1">
    <location>
        <begin position="39"/>
        <end position="55"/>
    </location>
</feature>
<dbReference type="InterPro" id="IPR050266">
    <property type="entry name" value="AB_hydrolase_sf"/>
</dbReference>
<dbReference type="PRINTS" id="PR00111">
    <property type="entry name" value="ABHYDROLASE"/>
</dbReference>
<evidence type="ECO:0000256" key="1">
    <source>
        <dbReference type="SAM" id="MobiDB-lite"/>
    </source>
</evidence>
<feature type="region of interest" description="Disordered" evidence="1">
    <location>
        <begin position="1"/>
        <end position="59"/>
    </location>
</feature>
<keyword evidence="3" id="KW-0378">Hydrolase</keyword>
<dbReference type="Pfam" id="PF00561">
    <property type="entry name" value="Abhydrolase_1"/>
    <property type="match status" value="1"/>
</dbReference>
<feature type="compositionally biased region" description="Basic and acidic residues" evidence="1">
    <location>
        <begin position="23"/>
        <end position="37"/>
    </location>
</feature>
<feature type="domain" description="AB hydrolase-1" evidence="2">
    <location>
        <begin position="113"/>
        <end position="291"/>
    </location>
</feature>
<dbReference type="Gene3D" id="3.40.50.1820">
    <property type="entry name" value="alpha/beta hydrolase"/>
    <property type="match status" value="1"/>
</dbReference>
<organism evidence="3 4">
    <name type="scientific">Cryobacterium glucosi</name>
    <dbReference type="NCBI Taxonomy" id="1259175"/>
    <lineage>
        <taxon>Bacteria</taxon>
        <taxon>Bacillati</taxon>
        <taxon>Actinomycetota</taxon>
        <taxon>Actinomycetes</taxon>
        <taxon>Micrococcales</taxon>
        <taxon>Microbacteriaceae</taxon>
        <taxon>Cryobacterium</taxon>
    </lineage>
</organism>
<evidence type="ECO:0000313" key="3">
    <source>
        <dbReference type="EMBL" id="TFC16886.1"/>
    </source>
</evidence>